<evidence type="ECO:0000256" key="1">
    <source>
        <dbReference type="ARBA" id="ARBA00022729"/>
    </source>
</evidence>
<dbReference type="PANTHER" id="PTHR43649:SF33">
    <property type="entry name" value="POLYGALACTURONAN_RHAMNOGALACTURONAN-BINDING PROTEIN YTCQ"/>
    <property type="match status" value="1"/>
</dbReference>
<comment type="caution">
    <text evidence="3">The sequence shown here is derived from an EMBL/GenBank/DDBJ whole genome shotgun (WGS) entry which is preliminary data.</text>
</comment>
<evidence type="ECO:0000313" key="3">
    <source>
        <dbReference type="EMBL" id="GBG06858.1"/>
    </source>
</evidence>
<dbReference type="SUPFAM" id="SSF53850">
    <property type="entry name" value="Periplasmic binding protein-like II"/>
    <property type="match status" value="1"/>
</dbReference>
<organism evidence="3 4">
    <name type="scientific">Paenibacillus agaridevorans</name>
    <dbReference type="NCBI Taxonomy" id="171404"/>
    <lineage>
        <taxon>Bacteria</taxon>
        <taxon>Bacillati</taxon>
        <taxon>Bacillota</taxon>
        <taxon>Bacilli</taxon>
        <taxon>Bacillales</taxon>
        <taxon>Paenibacillaceae</taxon>
        <taxon>Paenibacillus</taxon>
    </lineage>
</organism>
<dbReference type="InterPro" id="IPR050490">
    <property type="entry name" value="Bact_solute-bd_prot1"/>
</dbReference>
<reference evidence="3 4" key="1">
    <citation type="submission" date="2017-08" db="EMBL/GenBank/DDBJ databases">
        <title>Substantial Increase in Enzyme Production by Combined Drug-Resistance Mutations in Paenibacillus agaridevorans.</title>
        <authorList>
            <person name="Tanaka Y."/>
            <person name="Funane K."/>
            <person name="Hosaka T."/>
            <person name="Shiwa Y."/>
            <person name="Fujita N."/>
            <person name="Miyazaki T."/>
            <person name="Yoshikawa H."/>
            <person name="Murakami K."/>
            <person name="Kasahara K."/>
            <person name="Inaoka T."/>
            <person name="Hiraga Y."/>
            <person name="Ochi K."/>
        </authorList>
    </citation>
    <scope>NUCLEOTIDE SEQUENCE [LARGE SCALE GENOMIC DNA]</scope>
    <source>
        <strain evidence="3 4">T-3040</strain>
    </source>
</reference>
<proteinExistence type="predicted"/>
<evidence type="ECO:0000313" key="4">
    <source>
        <dbReference type="Proteomes" id="UP000245202"/>
    </source>
</evidence>
<protein>
    <recommendedName>
        <fullName evidence="5">ABC transporter substrate-binding protein</fullName>
    </recommendedName>
</protein>
<sequence length="556" mass="61647">MILVFALLVSACGKNEPSNTSGSNASPISSPDSKNNQGSNNEAEAKEATVALKWQGPNYPFEDGTYAQKLMEETFNVSITPVRIDDSQQLNLLLASGDIPDIMYISTSELVGYVKNDVLAGIPLDMVKKFAPDYYDIVVKQDPNVFTYGSLDGTLYGLPRLDAATAPYALSIRGDWLKNVGSDVPKTLEQLEEVFVKFRNNDPDQDGKKNTYAMSMGSDNVHSWFNSIFGAYNTNPFLWLERDGKLQYGFTLNETKEALKLLAKWKSMDLIDPEFITDKSRTSGQDDISYKFSAGRIGYADNISYDDQQWDNDGHLNAKWVAQHPEWQEFFGDPANTYVTEPFYSVPESGPQPVYVNMAPPTGPDGQSGTLVGNLLSRFIVFGKQVANDDEKMERLLTILNTLVSNEDVYVSIEFGAEGKVWEYNDAGQRVMKEGWTESAEYHPQGKNLGTGLFFDLLFATNPDFLSAFGGPRAVQRYEKTKPITNHTGIGNAVKAPLASESKYPDLSAMLQEYIMKAILGEVDIDATYDSTVAKWLSSGGEVLTQEANDWFASTK</sequence>
<dbReference type="Gene3D" id="3.40.190.10">
    <property type="entry name" value="Periplasmic binding protein-like II"/>
    <property type="match status" value="2"/>
</dbReference>
<dbReference type="EMBL" id="BDQX01000055">
    <property type="protein sequence ID" value="GBG06858.1"/>
    <property type="molecule type" value="Genomic_DNA"/>
</dbReference>
<evidence type="ECO:0008006" key="5">
    <source>
        <dbReference type="Google" id="ProtNLM"/>
    </source>
</evidence>
<name>A0A2R5EPE1_9BACL</name>
<gene>
    <name evidence="3" type="ORF">PAT3040_01399</name>
</gene>
<dbReference type="Proteomes" id="UP000245202">
    <property type="component" value="Unassembled WGS sequence"/>
</dbReference>
<evidence type="ECO:0000256" key="2">
    <source>
        <dbReference type="SAM" id="MobiDB-lite"/>
    </source>
</evidence>
<dbReference type="AlphaFoldDB" id="A0A2R5EPE1"/>
<dbReference type="PANTHER" id="PTHR43649">
    <property type="entry name" value="ARABINOSE-BINDING PROTEIN-RELATED"/>
    <property type="match status" value="1"/>
</dbReference>
<accession>A0A2R5EPE1</accession>
<keyword evidence="1" id="KW-0732">Signal</keyword>
<feature type="compositionally biased region" description="Polar residues" evidence="2">
    <location>
        <begin position="16"/>
        <end position="42"/>
    </location>
</feature>
<feature type="region of interest" description="Disordered" evidence="2">
    <location>
        <begin position="14"/>
        <end position="44"/>
    </location>
</feature>
<keyword evidence="4" id="KW-1185">Reference proteome</keyword>